<gene>
    <name evidence="3" type="ORF">RJT34_24648</name>
</gene>
<proteinExistence type="inferred from homology"/>
<keyword evidence="4" id="KW-1185">Reference proteome</keyword>
<dbReference type="AlphaFoldDB" id="A0AAN9IJD8"/>
<evidence type="ECO:0000313" key="4">
    <source>
        <dbReference type="Proteomes" id="UP001359559"/>
    </source>
</evidence>
<dbReference type="Pfam" id="PF14432">
    <property type="entry name" value="DYW_deaminase"/>
    <property type="match status" value="1"/>
</dbReference>
<evidence type="ECO:0000256" key="1">
    <source>
        <dbReference type="ARBA" id="ARBA00006643"/>
    </source>
</evidence>
<reference evidence="3 4" key="1">
    <citation type="submission" date="2024-01" db="EMBL/GenBank/DDBJ databases">
        <title>The genomes of 5 underutilized Papilionoideae crops provide insights into root nodulation and disease resistance.</title>
        <authorList>
            <person name="Yuan L."/>
        </authorList>
    </citation>
    <scope>NUCLEOTIDE SEQUENCE [LARGE SCALE GENOMIC DNA]</scope>
    <source>
        <strain evidence="3">LY-2023</strain>
        <tissue evidence="3">Leaf</tissue>
    </source>
</reference>
<comment type="similarity">
    <text evidence="1">Belongs to the PPR family. PCMP-H subfamily.</text>
</comment>
<evidence type="ECO:0000259" key="2">
    <source>
        <dbReference type="Pfam" id="PF14432"/>
    </source>
</evidence>
<dbReference type="EMBL" id="JAYKXN010000006">
    <property type="protein sequence ID" value="KAK7279595.1"/>
    <property type="molecule type" value="Genomic_DNA"/>
</dbReference>
<organism evidence="3 4">
    <name type="scientific">Clitoria ternatea</name>
    <name type="common">Butterfly pea</name>
    <dbReference type="NCBI Taxonomy" id="43366"/>
    <lineage>
        <taxon>Eukaryota</taxon>
        <taxon>Viridiplantae</taxon>
        <taxon>Streptophyta</taxon>
        <taxon>Embryophyta</taxon>
        <taxon>Tracheophyta</taxon>
        <taxon>Spermatophyta</taxon>
        <taxon>Magnoliopsida</taxon>
        <taxon>eudicotyledons</taxon>
        <taxon>Gunneridae</taxon>
        <taxon>Pentapetalae</taxon>
        <taxon>rosids</taxon>
        <taxon>fabids</taxon>
        <taxon>Fabales</taxon>
        <taxon>Fabaceae</taxon>
        <taxon>Papilionoideae</taxon>
        <taxon>50 kb inversion clade</taxon>
        <taxon>NPAAA clade</taxon>
        <taxon>indigoferoid/millettioid clade</taxon>
        <taxon>Phaseoleae</taxon>
        <taxon>Clitoria</taxon>
    </lineage>
</organism>
<accession>A0AAN9IJD8</accession>
<feature type="domain" description="DYW" evidence="2">
    <location>
        <begin position="52"/>
        <end position="145"/>
    </location>
</feature>
<dbReference type="Proteomes" id="UP001359559">
    <property type="component" value="Unassembled WGS sequence"/>
</dbReference>
<dbReference type="InterPro" id="IPR032867">
    <property type="entry name" value="DYW_dom"/>
</dbReference>
<name>A0AAN9IJD8_CLITE</name>
<dbReference type="GO" id="GO:0008270">
    <property type="term" value="F:zinc ion binding"/>
    <property type="evidence" value="ECO:0007669"/>
    <property type="project" value="InterPro"/>
</dbReference>
<sequence length="145" mass="16914">MNCRTLGELELDEVEIDKEIHIFYNGDDLHPFIKKIHQVLKEIEKKVKEEIGYIHNVNFVLQDVEEESKVESLRVHSEKLAIGLVLVRSRLEGEKMIRTFKNLRVCGDCHTFIKGLSKVLKIVFVVRNANRFHRFENGLCSCGDY</sequence>
<comment type="caution">
    <text evidence="3">The sequence shown here is derived from an EMBL/GenBank/DDBJ whole genome shotgun (WGS) entry which is preliminary data.</text>
</comment>
<evidence type="ECO:0000313" key="3">
    <source>
        <dbReference type="EMBL" id="KAK7279595.1"/>
    </source>
</evidence>
<protein>
    <recommendedName>
        <fullName evidence="2">DYW domain-containing protein</fullName>
    </recommendedName>
</protein>